<evidence type="ECO:0000259" key="8">
    <source>
        <dbReference type="PROSITE" id="PS50893"/>
    </source>
</evidence>
<dbReference type="InterPro" id="IPR003593">
    <property type="entry name" value="AAA+_ATPase"/>
</dbReference>
<dbReference type="SUPFAM" id="SSF52540">
    <property type="entry name" value="P-loop containing nucleoside triphosphate hydrolases"/>
    <property type="match status" value="1"/>
</dbReference>
<reference evidence="9 10" key="1">
    <citation type="submission" date="2021-10" db="EMBL/GenBank/DDBJ databases">
        <title>Anaerobic single-cell dispensing facilitates the cultivation of human gut bacteria.</title>
        <authorList>
            <person name="Afrizal A."/>
        </authorList>
    </citation>
    <scope>NUCLEOTIDE SEQUENCE [LARGE SCALE GENOMIC DNA]</scope>
    <source>
        <strain evidence="9 10">CLA-AA-H246</strain>
    </source>
</reference>
<organism evidence="9 10">
    <name type="scientific">Hominisplanchenecus faecis</name>
    <dbReference type="NCBI Taxonomy" id="2885351"/>
    <lineage>
        <taxon>Bacteria</taxon>
        <taxon>Bacillati</taxon>
        <taxon>Bacillota</taxon>
        <taxon>Clostridia</taxon>
        <taxon>Lachnospirales</taxon>
        <taxon>Lachnospiraceae</taxon>
        <taxon>Hominisplanchenecus</taxon>
    </lineage>
</organism>
<dbReference type="SMART" id="SM00382">
    <property type="entry name" value="AAA"/>
    <property type="match status" value="1"/>
</dbReference>
<evidence type="ECO:0000256" key="6">
    <source>
        <dbReference type="ARBA" id="ARBA00022840"/>
    </source>
</evidence>
<evidence type="ECO:0000256" key="7">
    <source>
        <dbReference type="ARBA" id="ARBA00023136"/>
    </source>
</evidence>
<evidence type="ECO:0000313" key="9">
    <source>
        <dbReference type="EMBL" id="MCC2150283.1"/>
    </source>
</evidence>
<dbReference type="InterPro" id="IPR050388">
    <property type="entry name" value="ABC_Ni/Peptide_Import"/>
</dbReference>
<dbReference type="CDD" id="cd03257">
    <property type="entry name" value="ABC_NikE_OppD_transporters"/>
    <property type="match status" value="1"/>
</dbReference>
<comment type="caution">
    <text evidence="9">The sequence shown here is derived from an EMBL/GenBank/DDBJ whole genome shotgun (WGS) entry which is preliminary data.</text>
</comment>
<sequence>MSGIICYENVDICYNGSPVIKKVSFSAEKGEILGIAGESGSGKSTLIKAAIGLLGKNGSVTGGKIWYEEKNLLDLNEKELRKICGSEIGMIFQNAGSSFCPIRTVGDQLLEEMKEHRKIKKAEFEDEAAEMLAKFGFQDPKRILKSYPFELSGGMQQRVGVAAAMLLKPKILLADEPTSALDVSIQKQVVEQMKMIREQYGTTILIVTHNIGVIRAMADSMLVLKDGKMEEYGKTQEVLSHPQSDYTKRLLAAIPVLRR</sequence>
<dbReference type="Gene3D" id="3.40.50.300">
    <property type="entry name" value="P-loop containing nucleotide triphosphate hydrolases"/>
    <property type="match status" value="1"/>
</dbReference>
<keyword evidence="3" id="KW-0813">Transport</keyword>
<dbReference type="GO" id="GO:0005524">
    <property type="term" value="F:ATP binding"/>
    <property type="evidence" value="ECO:0007669"/>
    <property type="project" value="UniProtKB-KW"/>
</dbReference>
<evidence type="ECO:0000313" key="10">
    <source>
        <dbReference type="Proteomes" id="UP001299235"/>
    </source>
</evidence>
<dbReference type="PANTHER" id="PTHR43297">
    <property type="entry name" value="OLIGOPEPTIDE TRANSPORT ATP-BINDING PROTEIN APPD"/>
    <property type="match status" value="1"/>
</dbReference>
<comment type="subcellular location">
    <subcellularLocation>
        <location evidence="1">Cell membrane</location>
        <topology evidence="1">Peripheral membrane protein</topology>
    </subcellularLocation>
</comment>
<evidence type="ECO:0000256" key="5">
    <source>
        <dbReference type="ARBA" id="ARBA00022741"/>
    </source>
</evidence>
<dbReference type="PROSITE" id="PS50893">
    <property type="entry name" value="ABC_TRANSPORTER_2"/>
    <property type="match status" value="1"/>
</dbReference>
<keyword evidence="4" id="KW-1003">Cell membrane</keyword>
<dbReference type="Proteomes" id="UP001299235">
    <property type="component" value="Unassembled WGS sequence"/>
</dbReference>
<feature type="domain" description="ABC transporter" evidence="8">
    <location>
        <begin position="5"/>
        <end position="251"/>
    </location>
</feature>
<dbReference type="InterPro" id="IPR027417">
    <property type="entry name" value="P-loop_NTPase"/>
</dbReference>
<protein>
    <submittedName>
        <fullName evidence="9">ABC transporter ATP-binding protein</fullName>
    </submittedName>
</protein>
<evidence type="ECO:0000256" key="3">
    <source>
        <dbReference type="ARBA" id="ARBA00022448"/>
    </source>
</evidence>
<dbReference type="PANTHER" id="PTHR43297:SF2">
    <property type="entry name" value="DIPEPTIDE TRANSPORT ATP-BINDING PROTEIN DPPD"/>
    <property type="match status" value="1"/>
</dbReference>
<comment type="similarity">
    <text evidence="2">Belongs to the ABC transporter superfamily.</text>
</comment>
<evidence type="ECO:0000256" key="4">
    <source>
        <dbReference type="ARBA" id="ARBA00022475"/>
    </source>
</evidence>
<evidence type="ECO:0000256" key="1">
    <source>
        <dbReference type="ARBA" id="ARBA00004202"/>
    </source>
</evidence>
<accession>A0ABS8EZ53</accession>
<dbReference type="Pfam" id="PF00005">
    <property type="entry name" value="ABC_tran"/>
    <property type="match status" value="1"/>
</dbReference>
<evidence type="ECO:0000256" key="2">
    <source>
        <dbReference type="ARBA" id="ARBA00005417"/>
    </source>
</evidence>
<keyword evidence="5" id="KW-0547">Nucleotide-binding</keyword>
<keyword evidence="7" id="KW-0472">Membrane</keyword>
<proteinExistence type="inferred from homology"/>
<dbReference type="InterPro" id="IPR003439">
    <property type="entry name" value="ABC_transporter-like_ATP-bd"/>
</dbReference>
<name>A0ABS8EZ53_9FIRM</name>
<dbReference type="RefSeq" id="WP_248836040.1">
    <property type="nucleotide sequence ID" value="NZ_JAJEQE010000067.1"/>
</dbReference>
<gene>
    <name evidence="9" type="ORF">LKD42_13715</name>
</gene>
<dbReference type="InterPro" id="IPR017871">
    <property type="entry name" value="ABC_transporter-like_CS"/>
</dbReference>
<dbReference type="PROSITE" id="PS00211">
    <property type="entry name" value="ABC_TRANSPORTER_1"/>
    <property type="match status" value="1"/>
</dbReference>
<dbReference type="EMBL" id="JAJEQE010000067">
    <property type="protein sequence ID" value="MCC2150283.1"/>
    <property type="molecule type" value="Genomic_DNA"/>
</dbReference>
<keyword evidence="10" id="KW-1185">Reference proteome</keyword>
<keyword evidence="6 9" id="KW-0067">ATP-binding</keyword>